<dbReference type="EMBL" id="JANEYF010005422">
    <property type="protein sequence ID" value="KAJ8928253.1"/>
    <property type="molecule type" value="Genomic_DNA"/>
</dbReference>
<evidence type="ECO:0000313" key="3">
    <source>
        <dbReference type="Proteomes" id="UP001162156"/>
    </source>
</evidence>
<evidence type="ECO:0000256" key="1">
    <source>
        <dbReference type="SAM" id="Coils"/>
    </source>
</evidence>
<evidence type="ECO:0000313" key="2">
    <source>
        <dbReference type="EMBL" id="KAJ8928253.1"/>
    </source>
</evidence>
<keyword evidence="3" id="KW-1185">Reference proteome</keyword>
<name>A0AAV8WP10_9CUCU</name>
<reference evidence="2" key="1">
    <citation type="journal article" date="2023" name="Insect Mol. Biol.">
        <title>Genome sequencing provides insights into the evolution of gene families encoding plant cell wall-degrading enzymes in longhorned beetles.</title>
        <authorList>
            <person name="Shin N.R."/>
            <person name="Okamura Y."/>
            <person name="Kirsch R."/>
            <person name="Pauchet Y."/>
        </authorList>
    </citation>
    <scope>NUCLEOTIDE SEQUENCE</scope>
    <source>
        <strain evidence="2">RBIC_L_NR</strain>
    </source>
</reference>
<keyword evidence="1" id="KW-0175">Coiled coil</keyword>
<dbReference type="Proteomes" id="UP001162156">
    <property type="component" value="Unassembled WGS sequence"/>
</dbReference>
<protein>
    <submittedName>
        <fullName evidence="2">Uncharacterized protein</fullName>
    </submittedName>
</protein>
<dbReference type="AlphaFoldDB" id="A0AAV8WP10"/>
<organism evidence="2 3">
    <name type="scientific">Rhamnusium bicolor</name>
    <dbReference type="NCBI Taxonomy" id="1586634"/>
    <lineage>
        <taxon>Eukaryota</taxon>
        <taxon>Metazoa</taxon>
        <taxon>Ecdysozoa</taxon>
        <taxon>Arthropoda</taxon>
        <taxon>Hexapoda</taxon>
        <taxon>Insecta</taxon>
        <taxon>Pterygota</taxon>
        <taxon>Neoptera</taxon>
        <taxon>Endopterygota</taxon>
        <taxon>Coleoptera</taxon>
        <taxon>Polyphaga</taxon>
        <taxon>Cucujiformia</taxon>
        <taxon>Chrysomeloidea</taxon>
        <taxon>Cerambycidae</taxon>
        <taxon>Lepturinae</taxon>
        <taxon>Rhagiini</taxon>
        <taxon>Rhamnusium</taxon>
    </lineage>
</organism>
<feature type="coiled-coil region" evidence="1">
    <location>
        <begin position="49"/>
        <end position="83"/>
    </location>
</feature>
<sequence length="99" mass="10937">MKKALKAKLSGSKNLVRRVLSQSSHVSHEPASQIQEVSMSEEAILANEIGALRDQIANLKAAINALQEETEGKEIAIAKLARDKETLNLDLLKQKKIEY</sequence>
<gene>
    <name evidence="2" type="ORF">NQ314_019203</name>
</gene>
<accession>A0AAV8WP10</accession>
<proteinExistence type="predicted"/>
<comment type="caution">
    <text evidence="2">The sequence shown here is derived from an EMBL/GenBank/DDBJ whole genome shotgun (WGS) entry which is preliminary data.</text>
</comment>